<feature type="region of interest" description="Disordered" evidence="1">
    <location>
        <begin position="168"/>
        <end position="203"/>
    </location>
</feature>
<evidence type="ECO:0000313" key="2">
    <source>
        <dbReference type="EMBL" id="KAI0300718.1"/>
    </source>
</evidence>
<gene>
    <name evidence="2" type="ORF">B0F90DRAFT_1722725</name>
</gene>
<dbReference type="Proteomes" id="UP001203297">
    <property type="component" value="Unassembled WGS sequence"/>
</dbReference>
<feature type="compositionally biased region" description="Polar residues" evidence="1">
    <location>
        <begin position="60"/>
        <end position="71"/>
    </location>
</feature>
<feature type="region of interest" description="Disordered" evidence="1">
    <location>
        <begin position="1"/>
        <end position="110"/>
    </location>
</feature>
<keyword evidence="3" id="KW-1185">Reference proteome</keyword>
<accession>A0AAD4QKW5</accession>
<evidence type="ECO:0000313" key="3">
    <source>
        <dbReference type="Proteomes" id="UP001203297"/>
    </source>
</evidence>
<dbReference type="EMBL" id="WTXG01000017">
    <property type="protein sequence ID" value="KAI0300718.1"/>
    <property type="molecule type" value="Genomic_DNA"/>
</dbReference>
<dbReference type="AlphaFoldDB" id="A0AAD4QKW5"/>
<organism evidence="2 3">
    <name type="scientific">Multifurca ochricompacta</name>
    <dbReference type="NCBI Taxonomy" id="376703"/>
    <lineage>
        <taxon>Eukaryota</taxon>
        <taxon>Fungi</taxon>
        <taxon>Dikarya</taxon>
        <taxon>Basidiomycota</taxon>
        <taxon>Agaricomycotina</taxon>
        <taxon>Agaricomycetes</taxon>
        <taxon>Russulales</taxon>
        <taxon>Russulaceae</taxon>
        <taxon>Multifurca</taxon>
    </lineage>
</organism>
<feature type="compositionally biased region" description="Acidic residues" evidence="1">
    <location>
        <begin position="194"/>
        <end position="203"/>
    </location>
</feature>
<feature type="compositionally biased region" description="Polar residues" evidence="1">
    <location>
        <begin position="18"/>
        <end position="29"/>
    </location>
</feature>
<comment type="caution">
    <text evidence="2">The sequence shown here is derived from an EMBL/GenBank/DDBJ whole genome shotgun (WGS) entry which is preliminary data.</text>
</comment>
<name>A0AAD4QKW5_9AGAM</name>
<feature type="compositionally biased region" description="Polar residues" evidence="1">
    <location>
        <begin position="170"/>
        <end position="191"/>
    </location>
</feature>
<reference evidence="2" key="1">
    <citation type="journal article" date="2022" name="New Phytol.">
        <title>Evolutionary transition to the ectomycorrhizal habit in the genomes of a hyperdiverse lineage of mushroom-forming fungi.</title>
        <authorList>
            <person name="Looney B."/>
            <person name="Miyauchi S."/>
            <person name="Morin E."/>
            <person name="Drula E."/>
            <person name="Courty P.E."/>
            <person name="Kohler A."/>
            <person name="Kuo A."/>
            <person name="LaButti K."/>
            <person name="Pangilinan J."/>
            <person name="Lipzen A."/>
            <person name="Riley R."/>
            <person name="Andreopoulos W."/>
            <person name="He G."/>
            <person name="Johnson J."/>
            <person name="Nolan M."/>
            <person name="Tritt A."/>
            <person name="Barry K.W."/>
            <person name="Grigoriev I.V."/>
            <person name="Nagy L.G."/>
            <person name="Hibbett D."/>
            <person name="Henrissat B."/>
            <person name="Matheny P.B."/>
            <person name="Labbe J."/>
            <person name="Martin F.M."/>
        </authorList>
    </citation>
    <scope>NUCLEOTIDE SEQUENCE</scope>
    <source>
        <strain evidence="2">BPL690</strain>
    </source>
</reference>
<evidence type="ECO:0000256" key="1">
    <source>
        <dbReference type="SAM" id="MobiDB-lite"/>
    </source>
</evidence>
<proteinExistence type="predicted"/>
<protein>
    <submittedName>
        <fullName evidence="2">Uncharacterized protein</fullName>
    </submittedName>
</protein>
<sequence length="203" mass="21606">MMAERVSRVSFGPDVRPSTGSRRTVTSRAFHTPIVPPIPDRKWDISQSSTPNSEPDEFLSPTQTKGPQTLSVGDIQAREDEPELLFSAQSATFPAIPSPTHSPHSAEPASAMSTFMPMQPMPTNMISPDDMLRAYAECRAAGGSGIMGGPTVPSPAYTGAGAQGGMRTLYSPTHSLAGTNDRSTKRTTMGSQFADEDAYTGKL</sequence>